<accession>A0ABU8V4A5</accession>
<dbReference type="RefSeq" id="WP_139165787.1">
    <property type="nucleotide sequence ID" value="NZ_CAWMOE010000034.1"/>
</dbReference>
<dbReference type="EMBL" id="JAVFJF020000033">
    <property type="protein sequence ID" value="MEJ8676010.1"/>
    <property type="molecule type" value="Genomic_DNA"/>
</dbReference>
<gene>
    <name evidence="1" type="ORF">QCL97_014830</name>
</gene>
<sequence length="148" mass="16249">MNSVNSMYNGIQYINYDFLELPLIAAIQTACEMIDKAANQARARYIDDPLKLAEYQLAEKEALEYRAVNYQGDVPPTVLCWASATGLDGESAANEILERAAQCDAALQTIRSIRHSCKAVIRQATNHQAALEALDAAVAELLSQFPSK</sequence>
<reference evidence="1 2" key="1">
    <citation type="submission" date="2023-12" db="EMBL/GenBank/DDBJ databases">
        <title>Evaluation and characterization of a potential secondary metabolite violacein from indigenous Chromobacterium amazonense SAM215.</title>
        <authorList>
            <person name="Tarafdar M.R."/>
            <person name="Abedin S.M."/>
            <person name="Atiqua A."/>
            <person name="Saha A."/>
            <person name="Khan S.N."/>
        </authorList>
    </citation>
    <scope>NUCLEOTIDE SEQUENCE [LARGE SCALE GENOMIC DNA]</scope>
    <source>
        <strain evidence="1 2">SAM215</strain>
    </source>
</reference>
<evidence type="ECO:0000313" key="1">
    <source>
        <dbReference type="EMBL" id="MEJ8676010.1"/>
    </source>
</evidence>
<dbReference type="Proteomes" id="UP001224516">
    <property type="component" value="Unassembled WGS sequence"/>
</dbReference>
<keyword evidence="2" id="KW-1185">Reference proteome</keyword>
<protein>
    <recommendedName>
        <fullName evidence="3">DUF4376 domain-containing protein</fullName>
    </recommendedName>
</protein>
<proteinExistence type="predicted"/>
<name>A0ABU8V4A5_9NEIS</name>
<organism evidence="1 2">
    <name type="scientific">Chromobacterium amazonense</name>
    <dbReference type="NCBI Taxonomy" id="1382803"/>
    <lineage>
        <taxon>Bacteria</taxon>
        <taxon>Pseudomonadati</taxon>
        <taxon>Pseudomonadota</taxon>
        <taxon>Betaproteobacteria</taxon>
        <taxon>Neisseriales</taxon>
        <taxon>Chromobacteriaceae</taxon>
        <taxon>Chromobacterium</taxon>
    </lineage>
</organism>
<evidence type="ECO:0008006" key="3">
    <source>
        <dbReference type="Google" id="ProtNLM"/>
    </source>
</evidence>
<comment type="caution">
    <text evidence="1">The sequence shown here is derived from an EMBL/GenBank/DDBJ whole genome shotgun (WGS) entry which is preliminary data.</text>
</comment>
<evidence type="ECO:0000313" key="2">
    <source>
        <dbReference type="Proteomes" id="UP001224516"/>
    </source>
</evidence>